<dbReference type="AlphaFoldDB" id="A0A0G1GLL5"/>
<evidence type="ECO:0000313" key="3">
    <source>
        <dbReference type="Proteomes" id="UP000034646"/>
    </source>
</evidence>
<comment type="caution">
    <text evidence="2">The sequence shown here is derived from an EMBL/GenBank/DDBJ whole genome shotgun (WGS) entry which is preliminary data.</text>
</comment>
<organism evidence="2 3">
    <name type="scientific">Candidatus Nomurabacteria bacterium GW2011_GWA2_43_15</name>
    <dbReference type="NCBI Taxonomy" id="1618738"/>
    <lineage>
        <taxon>Bacteria</taxon>
        <taxon>Candidatus Nomuraibacteriota</taxon>
    </lineage>
</organism>
<feature type="coiled-coil region" evidence="1">
    <location>
        <begin position="4"/>
        <end position="55"/>
    </location>
</feature>
<evidence type="ECO:0000256" key="1">
    <source>
        <dbReference type="SAM" id="Coils"/>
    </source>
</evidence>
<evidence type="ECO:0000313" key="2">
    <source>
        <dbReference type="EMBL" id="KKS99588.1"/>
    </source>
</evidence>
<dbReference type="EMBL" id="LCFS01000018">
    <property type="protein sequence ID" value="KKS99588.1"/>
    <property type="molecule type" value="Genomic_DNA"/>
</dbReference>
<dbReference type="Proteomes" id="UP000034646">
    <property type="component" value="Unassembled WGS sequence"/>
</dbReference>
<accession>A0A0G1GLL5</accession>
<reference evidence="2 3" key="1">
    <citation type="journal article" date="2015" name="Nature">
        <title>rRNA introns, odd ribosomes, and small enigmatic genomes across a large radiation of phyla.</title>
        <authorList>
            <person name="Brown C.T."/>
            <person name="Hug L.A."/>
            <person name="Thomas B.C."/>
            <person name="Sharon I."/>
            <person name="Castelle C.J."/>
            <person name="Singh A."/>
            <person name="Wilkins M.J."/>
            <person name="Williams K.H."/>
            <person name="Banfield J.F."/>
        </authorList>
    </citation>
    <scope>NUCLEOTIDE SEQUENCE [LARGE SCALE GENOMIC DNA]</scope>
</reference>
<name>A0A0G1GLL5_9BACT</name>
<dbReference type="STRING" id="1618738.UV76_C0018G0006"/>
<protein>
    <submittedName>
        <fullName evidence="2">Uncharacterized protein</fullName>
    </submittedName>
</protein>
<proteinExistence type="predicted"/>
<sequence length="58" mass="6963">MKNLEELDEKLEKTNSLIRYMKEMAEKKNAPEEAKQIARETLTNLEEEKQKILKEIRD</sequence>
<keyword evidence="1" id="KW-0175">Coiled coil</keyword>
<gene>
    <name evidence="2" type="ORF">UV76_C0018G0006</name>
</gene>